<dbReference type="GO" id="GO:0006281">
    <property type="term" value="P:DNA repair"/>
    <property type="evidence" value="ECO:0007669"/>
    <property type="project" value="TreeGrafter"/>
</dbReference>
<dbReference type="EMBL" id="MBAD02000954">
    <property type="protein sequence ID" value="RLN60701.1"/>
    <property type="molecule type" value="Genomic_DNA"/>
</dbReference>
<reference evidence="4 5" key="1">
    <citation type="submission" date="2018-07" db="EMBL/GenBank/DDBJ databases">
        <title>Genome sequencing of oomycete isolates from Chile give support for New Zealand origin for Phytophthora kernoviae and make available the first Nothophytophthora sp. genome.</title>
        <authorList>
            <person name="Studholme D.J."/>
            <person name="Sanfuentes E."/>
            <person name="Panda P."/>
            <person name="Hill R."/>
            <person name="Sambles C."/>
            <person name="Grant M."/>
            <person name="Williams N.M."/>
            <person name="Mcdougal R.L."/>
        </authorList>
    </citation>
    <scope>NUCLEOTIDE SEQUENCE [LARGE SCALE GENOMIC DNA]</scope>
    <source>
        <strain evidence="2">Chile6</strain>
        <strain evidence="3">Chile7</strain>
    </source>
</reference>
<dbReference type="EMBL" id="MBDO02000275">
    <property type="protein sequence ID" value="RLN58139.1"/>
    <property type="molecule type" value="Genomic_DNA"/>
</dbReference>
<dbReference type="Proteomes" id="UP000277300">
    <property type="component" value="Unassembled WGS sequence"/>
</dbReference>
<evidence type="ECO:0000313" key="3">
    <source>
        <dbReference type="EMBL" id="RLN60701.1"/>
    </source>
</evidence>
<organism evidence="2 4">
    <name type="scientific">Phytophthora kernoviae</name>
    <dbReference type="NCBI Taxonomy" id="325452"/>
    <lineage>
        <taxon>Eukaryota</taxon>
        <taxon>Sar</taxon>
        <taxon>Stramenopiles</taxon>
        <taxon>Oomycota</taxon>
        <taxon>Peronosporomycetes</taxon>
        <taxon>Peronosporales</taxon>
        <taxon>Peronosporaceae</taxon>
        <taxon>Phytophthora</taxon>
    </lineage>
</organism>
<dbReference type="OrthoDB" id="261960at2759"/>
<dbReference type="InterPro" id="IPR053000">
    <property type="entry name" value="WSS1-like_metalloprotease"/>
</dbReference>
<dbReference type="Pfam" id="PF08325">
    <property type="entry name" value="WLM"/>
    <property type="match status" value="1"/>
</dbReference>
<dbReference type="PANTHER" id="PTHR46622">
    <property type="entry name" value="DNA-DEPENDENT METALLOPROTEASE WSS1"/>
    <property type="match status" value="1"/>
</dbReference>
<comment type="caution">
    <text evidence="2">The sequence shown here is derived from an EMBL/GenBank/DDBJ whole genome shotgun (WGS) entry which is preliminary data.</text>
</comment>
<dbReference type="Proteomes" id="UP000284657">
    <property type="component" value="Unassembled WGS sequence"/>
</dbReference>
<dbReference type="PANTHER" id="PTHR46622:SF1">
    <property type="entry name" value="DNA-DEPENDENT METALLOPROTEASE WSS1"/>
    <property type="match status" value="1"/>
</dbReference>
<evidence type="ECO:0000313" key="2">
    <source>
        <dbReference type="EMBL" id="RLN58139.1"/>
    </source>
</evidence>
<proteinExistence type="predicted"/>
<dbReference type="InterPro" id="IPR013536">
    <property type="entry name" value="WLM_dom"/>
</dbReference>
<dbReference type="GO" id="GO:0005634">
    <property type="term" value="C:nucleus"/>
    <property type="evidence" value="ECO:0007669"/>
    <property type="project" value="TreeGrafter"/>
</dbReference>
<accession>A0A3F2RJ61</accession>
<feature type="domain" description="WLM" evidence="1">
    <location>
        <begin position="1"/>
        <end position="139"/>
    </location>
</feature>
<evidence type="ECO:0000259" key="1">
    <source>
        <dbReference type="PROSITE" id="PS51397"/>
    </source>
</evidence>
<name>A0A3F2RJ61_9STRA</name>
<evidence type="ECO:0000313" key="5">
    <source>
        <dbReference type="Proteomes" id="UP000284657"/>
    </source>
</evidence>
<dbReference type="PROSITE" id="PS51397">
    <property type="entry name" value="WLM"/>
    <property type="match status" value="1"/>
</dbReference>
<gene>
    <name evidence="3" type="ORF">BBJ29_005975</name>
    <name evidence="2" type="ORF">BBP00_00007166</name>
</gene>
<sequence length="139" mass="15910">MASSFAIPEVKALARQPRRDHAQQLLERLATAVLPIMTQRRFRVHRLLEFFPKDGSLLGMNVNHGAKIYIRLRHKRTPESFLPYEALLETLLHELTHMYLDELKAEMESLMVRGLEGEEGVKFAAAGEGQRLVQFAAWG</sequence>
<protein>
    <recommendedName>
        <fullName evidence="1">WLM domain-containing protein</fullName>
    </recommendedName>
</protein>
<dbReference type="AlphaFoldDB" id="A0A3F2RJ61"/>
<evidence type="ECO:0000313" key="4">
    <source>
        <dbReference type="Proteomes" id="UP000277300"/>
    </source>
</evidence>
<dbReference type="GO" id="GO:0008237">
    <property type="term" value="F:metallopeptidase activity"/>
    <property type="evidence" value="ECO:0007669"/>
    <property type="project" value="TreeGrafter"/>
</dbReference>